<reference evidence="5 6" key="1">
    <citation type="submission" date="2016-10" db="EMBL/GenBank/DDBJ databases">
        <authorList>
            <person name="de Groot N.N."/>
        </authorList>
    </citation>
    <scope>NUCLEOTIDE SEQUENCE [LARGE SCALE GENOMIC DNA]</scope>
    <source>
        <strain evidence="5 6">DSM 1801</strain>
    </source>
</reference>
<keyword evidence="3 4" id="KW-0975">Bacterial flagellum</keyword>
<dbReference type="OrthoDB" id="9812413at2"/>
<keyword evidence="5" id="KW-0969">Cilium</keyword>
<evidence type="ECO:0000256" key="1">
    <source>
        <dbReference type="ARBA" id="ARBA00004117"/>
    </source>
</evidence>
<dbReference type="RefSeq" id="WP_092474818.1">
    <property type="nucleotide sequence ID" value="NZ_FOHN01000001.1"/>
</dbReference>
<comment type="similarity">
    <text evidence="2 4">Belongs to the FliE family.</text>
</comment>
<protein>
    <recommendedName>
        <fullName evidence="4">Flagellar hook-basal body complex protein FliE</fullName>
    </recommendedName>
</protein>
<evidence type="ECO:0000256" key="3">
    <source>
        <dbReference type="ARBA" id="ARBA00023143"/>
    </source>
</evidence>
<dbReference type="PANTHER" id="PTHR34653">
    <property type="match status" value="1"/>
</dbReference>
<gene>
    <name evidence="4" type="primary">fliE</name>
    <name evidence="5" type="ORF">SAMN04487772_10173</name>
</gene>
<dbReference type="STRING" id="29364.SAMN04487772_10173"/>
<proteinExistence type="inferred from homology"/>
<evidence type="ECO:0000313" key="6">
    <source>
        <dbReference type="Proteomes" id="UP000199800"/>
    </source>
</evidence>
<dbReference type="Proteomes" id="UP000199800">
    <property type="component" value="Unassembled WGS sequence"/>
</dbReference>
<dbReference type="AlphaFoldDB" id="A0A1H9Y2Y8"/>
<dbReference type="InterPro" id="IPR001624">
    <property type="entry name" value="FliE"/>
</dbReference>
<organism evidence="5 6">
    <name type="scientific">[Clostridium] polysaccharolyticum</name>
    <dbReference type="NCBI Taxonomy" id="29364"/>
    <lineage>
        <taxon>Bacteria</taxon>
        <taxon>Bacillati</taxon>
        <taxon>Bacillota</taxon>
        <taxon>Clostridia</taxon>
        <taxon>Lachnospirales</taxon>
        <taxon>Lachnospiraceae</taxon>
    </lineage>
</organism>
<dbReference type="GO" id="GO:0009425">
    <property type="term" value="C:bacterial-type flagellum basal body"/>
    <property type="evidence" value="ECO:0007669"/>
    <property type="project" value="UniProtKB-SubCell"/>
</dbReference>
<name>A0A1H9Y2Y8_9FIRM</name>
<evidence type="ECO:0000256" key="2">
    <source>
        <dbReference type="ARBA" id="ARBA00009272"/>
    </source>
</evidence>
<keyword evidence="5" id="KW-0966">Cell projection</keyword>
<keyword evidence="6" id="KW-1185">Reference proteome</keyword>
<dbReference type="GO" id="GO:0005198">
    <property type="term" value="F:structural molecule activity"/>
    <property type="evidence" value="ECO:0007669"/>
    <property type="project" value="InterPro"/>
</dbReference>
<evidence type="ECO:0000256" key="4">
    <source>
        <dbReference type="HAMAP-Rule" id="MF_00724"/>
    </source>
</evidence>
<evidence type="ECO:0000313" key="5">
    <source>
        <dbReference type="EMBL" id="SES62677.1"/>
    </source>
</evidence>
<dbReference type="PANTHER" id="PTHR34653:SF1">
    <property type="entry name" value="FLAGELLAR HOOK-BASAL BODY COMPLEX PROTEIN FLIE"/>
    <property type="match status" value="1"/>
</dbReference>
<keyword evidence="5" id="KW-0282">Flagellum</keyword>
<sequence>MEITGVKAIEGITPKYDYGNTEKVKGNHNNQAFESFFKSALDNVNQTNSYIDKANEEQIKFALGQSDSLVDLRNAQLKANISLQYTVAIKNSLVDAYKEIMNLSF</sequence>
<dbReference type="EMBL" id="FOHN01000001">
    <property type="protein sequence ID" value="SES62677.1"/>
    <property type="molecule type" value="Genomic_DNA"/>
</dbReference>
<accession>A0A1H9Y2Y8</accession>
<dbReference type="HAMAP" id="MF_00724">
    <property type="entry name" value="FliE"/>
    <property type="match status" value="1"/>
</dbReference>
<comment type="subcellular location">
    <subcellularLocation>
        <location evidence="1 4">Bacterial flagellum basal body</location>
    </subcellularLocation>
</comment>
<dbReference type="GO" id="GO:0071973">
    <property type="term" value="P:bacterial-type flagellum-dependent cell motility"/>
    <property type="evidence" value="ECO:0007669"/>
    <property type="project" value="InterPro"/>
</dbReference>
<dbReference type="Pfam" id="PF02049">
    <property type="entry name" value="FliE"/>
    <property type="match status" value="1"/>
</dbReference>
<dbReference type="GO" id="GO:0003774">
    <property type="term" value="F:cytoskeletal motor activity"/>
    <property type="evidence" value="ECO:0007669"/>
    <property type="project" value="InterPro"/>
</dbReference>